<accession>A0A553ZUE1</accession>
<comment type="caution">
    <text evidence="2">The sequence shown here is derived from an EMBL/GenBank/DDBJ whole genome shotgun (WGS) entry which is preliminary data.</text>
</comment>
<feature type="region of interest" description="Disordered" evidence="1">
    <location>
        <begin position="1"/>
        <end position="22"/>
    </location>
</feature>
<evidence type="ECO:0000313" key="3">
    <source>
        <dbReference type="Proteomes" id="UP000318521"/>
    </source>
</evidence>
<proteinExistence type="predicted"/>
<sequence>MKKSLEMSPCAPLQEKPTLSTGTASALEVELRHFNVGLARSVLLESTVSPSAHISNQTNGQHSYLRK</sequence>
<gene>
    <name evidence="2" type="ORF">FN960_17675</name>
</gene>
<protein>
    <submittedName>
        <fullName evidence="2">Uncharacterized protein</fullName>
    </submittedName>
</protein>
<evidence type="ECO:0000256" key="1">
    <source>
        <dbReference type="SAM" id="MobiDB-lite"/>
    </source>
</evidence>
<keyword evidence="3" id="KW-1185">Reference proteome</keyword>
<organism evidence="2 3">
    <name type="scientific">Alkalicoccobacillus porphyridii</name>
    <dbReference type="NCBI Taxonomy" id="2597270"/>
    <lineage>
        <taxon>Bacteria</taxon>
        <taxon>Bacillati</taxon>
        <taxon>Bacillota</taxon>
        <taxon>Bacilli</taxon>
        <taxon>Bacillales</taxon>
        <taxon>Bacillaceae</taxon>
        <taxon>Alkalicoccobacillus</taxon>
    </lineage>
</organism>
<evidence type="ECO:0000313" key="2">
    <source>
        <dbReference type="EMBL" id="TSB45110.1"/>
    </source>
</evidence>
<dbReference type="Proteomes" id="UP000318521">
    <property type="component" value="Unassembled WGS sequence"/>
</dbReference>
<dbReference type="EMBL" id="VLXZ01000014">
    <property type="protein sequence ID" value="TSB45110.1"/>
    <property type="molecule type" value="Genomic_DNA"/>
</dbReference>
<reference evidence="2 3" key="1">
    <citation type="submission" date="2019-07" db="EMBL/GenBank/DDBJ databases">
        <authorList>
            <person name="Park Y.J."/>
            <person name="Jeong S.E."/>
            <person name="Jung H.S."/>
        </authorList>
    </citation>
    <scope>NUCLEOTIDE SEQUENCE [LARGE SCALE GENOMIC DNA]</scope>
    <source>
        <strain evidence="3">P16(2019)</strain>
    </source>
</reference>
<dbReference type="RefSeq" id="WP_143850192.1">
    <property type="nucleotide sequence ID" value="NZ_VLXZ01000014.1"/>
</dbReference>
<name>A0A553ZUE1_9BACI</name>
<dbReference type="AlphaFoldDB" id="A0A553ZUE1"/>